<dbReference type="Gene3D" id="2.40.70.10">
    <property type="entry name" value="Acid Proteases"/>
    <property type="match status" value="1"/>
</dbReference>
<evidence type="ECO:0000256" key="1">
    <source>
        <dbReference type="ARBA" id="ARBA00022670"/>
    </source>
</evidence>
<dbReference type="GO" id="GO:0006508">
    <property type="term" value="P:proteolysis"/>
    <property type="evidence" value="ECO:0007669"/>
    <property type="project" value="UniProtKB-KW"/>
</dbReference>
<dbReference type="FunFam" id="1.10.340.70:FF:000004">
    <property type="entry name" value="Retrovirus-related Pol polyprotein from transposon 297-like Protein"/>
    <property type="match status" value="1"/>
</dbReference>
<evidence type="ECO:0000256" key="6">
    <source>
        <dbReference type="ARBA" id="ARBA00022801"/>
    </source>
</evidence>
<dbReference type="InterPro" id="IPR021109">
    <property type="entry name" value="Peptidase_aspartic_dom_sf"/>
</dbReference>
<dbReference type="Pfam" id="PF17921">
    <property type="entry name" value="Integrase_H2C2"/>
    <property type="match status" value="1"/>
</dbReference>
<feature type="compositionally biased region" description="Polar residues" evidence="9">
    <location>
        <begin position="34"/>
        <end position="46"/>
    </location>
</feature>
<keyword evidence="7" id="KW-0695">RNA-directed DNA polymerase</keyword>
<dbReference type="Pfam" id="PF00078">
    <property type="entry name" value="RVT_1"/>
    <property type="match status" value="1"/>
</dbReference>
<dbReference type="GO" id="GO:0004190">
    <property type="term" value="F:aspartic-type endopeptidase activity"/>
    <property type="evidence" value="ECO:0007669"/>
    <property type="project" value="InterPro"/>
</dbReference>
<dbReference type="SUPFAM" id="SSF53098">
    <property type="entry name" value="Ribonuclease H-like"/>
    <property type="match status" value="1"/>
</dbReference>
<dbReference type="FunFam" id="3.30.420.10:FF:000032">
    <property type="entry name" value="Retrovirus-related Pol polyprotein from transposon 297-like Protein"/>
    <property type="match status" value="1"/>
</dbReference>
<dbReference type="InterPro" id="IPR036397">
    <property type="entry name" value="RNaseH_sf"/>
</dbReference>
<feature type="compositionally biased region" description="Polar residues" evidence="9">
    <location>
        <begin position="1099"/>
        <end position="1108"/>
    </location>
</feature>
<evidence type="ECO:0000256" key="8">
    <source>
        <dbReference type="ARBA" id="ARBA00023268"/>
    </source>
</evidence>
<dbReference type="Gene3D" id="3.10.10.10">
    <property type="entry name" value="HIV Type 1 Reverse Transcriptase, subunit A, domain 1"/>
    <property type="match status" value="1"/>
</dbReference>
<dbReference type="Pfam" id="PF17919">
    <property type="entry name" value="RT_RNaseH_2"/>
    <property type="match status" value="1"/>
</dbReference>
<keyword evidence="2" id="KW-0808">Transferase</keyword>
<feature type="compositionally biased region" description="Polar residues" evidence="9">
    <location>
        <begin position="1156"/>
        <end position="1165"/>
    </location>
</feature>
<evidence type="ECO:0000256" key="7">
    <source>
        <dbReference type="ARBA" id="ARBA00022918"/>
    </source>
</evidence>
<dbReference type="InterPro" id="IPR012337">
    <property type="entry name" value="RNaseH-like_sf"/>
</dbReference>
<dbReference type="PROSITE" id="PS50994">
    <property type="entry name" value="INTEGRASE"/>
    <property type="match status" value="1"/>
</dbReference>
<dbReference type="PANTHER" id="PTHR37984">
    <property type="entry name" value="PROTEIN CBG26694"/>
    <property type="match status" value="1"/>
</dbReference>
<dbReference type="InterPro" id="IPR034132">
    <property type="entry name" value="RP_Saci-like"/>
</dbReference>
<keyword evidence="13" id="KW-1185">Reference proteome</keyword>
<feature type="region of interest" description="Disordered" evidence="9">
    <location>
        <begin position="1082"/>
        <end position="1166"/>
    </location>
</feature>
<dbReference type="WBParaSite" id="SRDH1_44400.1">
    <property type="protein sequence ID" value="SRDH1_44400.1"/>
    <property type="gene ID" value="SRDH1_44400"/>
</dbReference>
<evidence type="ECO:0000256" key="5">
    <source>
        <dbReference type="ARBA" id="ARBA00022759"/>
    </source>
</evidence>
<dbReference type="Gene3D" id="1.10.340.70">
    <property type="match status" value="1"/>
</dbReference>
<dbReference type="InterPro" id="IPR001995">
    <property type="entry name" value="Peptidase_A2_cat"/>
</dbReference>
<feature type="compositionally biased region" description="Polar residues" evidence="9">
    <location>
        <begin position="1115"/>
        <end position="1146"/>
    </location>
</feature>
<evidence type="ECO:0000259" key="11">
    <source>
        <dbReference type="PROSITE" id="PS50878"/>
    </source>
</evidence>
<keyword evidence="5" id="KW-0255">Endonuclease</keyword>
<reference evidence="14" key="2">
    <citation type="submission" date="2023-11" db="UniProtKB">
        <authorList>
            <consortium name="WormBaseParasite"/>
        </authorList>
    </citation>
    <scope>IDENTIFICATION</scope>
</reference>
<dbReference type="Proteomes" id="UP000050792">
    <property type="component" value="Unassembled WGS sequence"/>
</dbReference>
<dbReference type="FunFam" id="3.10.10.10:FF:000007">
    <property type="entry name" value="Retrovirus-related Pol polyprotein from transposon 17.6-like Protein"/>
    <property type="match status" value="1"/>
</dbReference>
<dbReference type="SUPFAM" id="SSF56672">
    <property type="entry name" value="DNA/RNA polymerases"/>
    <property type="match status" value="1"/>
</dbReference>
<dbReference type="GO" id="GO:0003676">
    <property type="term" value="F:nucleic acid binding"/>
    <property type="evidence" value="ECO:0007669"/>
    <property type="project" value="InterPro"/>
</dbReference>
<dbReference type="PANTHER" id="PTHR37984:SF5">
    <property type="entry name" value="PROTEIN NYNRIN-LIKE"/>
    <property type="match status" value="1"/>
</dbReference>
<sequence>MLDDLRLMGQGQMYPYSSQFPRPRKCASPLRPPTQVTISKSRNDSPQAGIFQATPEGGFGSESRLVLVPPCFRSRCPSLSSSLLIQGGKLLSRRVNAAVLAGTSPQVGRLFYVHDYRTNARYLVDTGAQVSVVPIGNSKSQATMLRLRAANGSVIPTYGTRQLTVNLSNRRQYLWTFIIADVPTAILAIDFLQHYELLVDSRRLQLIDISSNSNFMGSKAHTNAYRITGVFHSRDDLFHVLFQKFPKLTKPFKETPLVTNRVVHHIVTRGPPVTARPRRLAPDKLAFAKREFDNLLATGIIRPSHSPWASPLHMVRKKDGVSWRPCGDYRALNTATRFDSYSIPHIHDITASLKGTTIFSKIDLIRAYHQIPVALEDIEKTAITTPFGLFEFLRMPFGLRNAAQTFQRFIDSIVRDLDFVHVYIDDLLIASSNVDEHYQHLTLLFQRLSDNGIIVNPDKCELGKKEIKFLGHVIKHEGILPCEDKVRTIMEYTVPSTLKELKAFLGLVNFYRRFISHAAEQLRPLTDLLRGNPRKLEWNDAARTAFSDIKTALAQATLLVHPDPSSTLSIAVDASDFALGAVMQQNISGSWQPLEFFSRRLTPTETRYSAFGRELLAAYCAIKHFRHAVEGRNFILFTDHKPLTYALHTKSDRYSPRECRHLDYISQFTTDLRHVKGESNCVADALSRIQLNAVTLPVLDLPAMAAAQANDTSCTEAQQSTSLQCREVPLATSSGIILCDTSTGLPRPIVPSAYRRLVFDALHGLSHPGIAATLRLIAARYVWPSMNKDVRMWVKQCLQCQRSKVHRHVAAPIGNFATPDARFDHVHIDIVGPLLPSHGYDHILTCIDRFTRWPEAIPITSITAETVAHRFVERWIALYGCPSTVTTDRGQQFESALFSSLTRLLGTERIRTTAYHPASNGLVERFHRQLKSALRAHENNNWYETLPLVLLGIRTSLKADIQCSAAELVYGTTLRLPGEFFTPRSSTKFGESDYVQRLSAFMRTLTPVSTRIQHRQVALPRELSTCSHVFIRVDSVRKPLQQPYEGPFHVISRHEKTFKVDRRGRIETVSIDRLKPAHVDDSAILDKPRPNVRPIRASSGISTSTSDPTLDAPETSFSRPSQQHVSSAASTDETSVSRPDLQTTPPLTADEIAGSRGSNETTVSRSGRRVRLPVRFLD</sequence>
<feature type="domain" description="Peptidase A2" evidence="10">
    <location>
        <begin position="120"/>
        <end position="191"/>
    </location>
</feature>
<dbReference type="CDD" id="cd09274">
    <property type="entry name" value="RNase_HI_RT_Ty3"/>
    <property type="match status" value="1"/>
</dbReference>
<dbReference type="FunFam" id="3.30.70.270:FF:000020">
    <property type="entry name" value="Transposon Tf2-6 polyprotein-like Protein"/>
    <property type="match status" value="1"/>
</dbReference>
<dbReference type="PROSITE" id="PS50878">
    <property type="entry name" value="RT_POL"/>
    <property type="match status" value="1"/>
</dbReference>
<dbReference type="CDD" id="cd01647">
    <property type="entry name" value="RT_LTR"/>
    <property type="match status" value="1"/>
</dbReference>
<feature type="domain" description="Integrase catalytic" evidence="12">
    <location>
        <begin position="815"/>
        <end position="985"/>
    </location>
</feature>
<feature type="domain" description="Reverse transcriptase" evidence="11">
    <location>
        <begin position="296"/>
        <end position="474"/>
    </location>
</feature>
<dbReference type="SUPFAM" id="SSF50630">
    <property type="entry name" value="Acid proteases"/>
    <property type="match status" value="1"/>
</dbReference>
<dbReference type="InterPro" id="IPR043502">
    <property type="entry name" value="DNA/RNA_pol_sf"/>
</dbReference>
<dbReference type="InterPro" id="IPR001584">
    <property type="entry name" value="Integrase_cat-core"/>
</dbReference>
<keyword evidence="1" id="KW-0645">Protease</keyword>
<dbReference type="GO" id="GO:0003964">
    <property type="term" value="F:RNA-directed DNA polymerase activity"/>
    <property type="evidence" value="ECO:0007669"/>
    <property type="project" value="UniProtKB-KW"/>
</dbReference>
<keyword evidence="6" id="KW-0378">Hydrolase</keyword>
<evidence type="ECO:0000313" key="13">
    <source>
        <dbReference type="Proteomes" id="UP000050792"/>
    </source>
</evidence>
<organism evidence="13 14">
    <name type="scientific">Schistosoma rodhaini</name>
    <dbReference type="NCBI Taxonomy" id="6188"/>
    <lineage>
        <taxon>Eukaryota</taxon>
        <taxon>Metazoa</taxon>
        <taxon>Spiralia</taxon>
        <taxon>Lophotrochozoa</taxon>
        <taxon>Platyhelminthes</taxon>
        <taxon>Trematoda</taxon>
        <taxon>Digenea</taxon>
        <taxon>Strigeidida</taxon>
        <taxon>Schistosomatoidea</taxon>
        <taxon>Schistosomatidae</taxon>
        <taxon>Schistosoma</taxon>
    </lineage>
</organism>
<evidence type="ECO:0000259" key="12">
    <source>
        <dbReference type="PROSITE" id="PS50994"/>
    </source>
</evidence>
<evidence type="ECO:0000256" key="9">
    <source>
        <dbReference type="SAM" id="MobiDB-lite"/>
    </source>
</evidence>
<dbReference type="InterPro" id="IPR050951">
    <property type="entry name" value="Retrovirus_Pol_polyprotein"/>
</dbReference>
<dbReference type="InterPro" id="IPR043128">
    <property type="entry name" value="Rev_trsase/Diguanyl_cyclase"/>
</dbReference>
<name>A0AA85FEM5_9TREM</name>
<dbReference type="InterPro" id="IPR041588">
    <property type="entry name" value="Integrase_H2C2"/>
</dbReference>
<protein>
    <recommendedName>
        <fullName evidence="15">Endonuclease</fullName>
    </recommendedName>
</protein>
<evidence type="ECO:0000313" key="14">
    <source>
        <dbReference type="WBParaSite" id="SRDH1_44400.1"/>
    </source>
</evidence>
<evidence type="ECO:0000256" key="2">
    <source>
        <dbReference type="ARBA" id="ARBA00022679"/>
    </source>
</evidence>
<proteinExistence type="predicted"/>
<dbReference type="FunFam" id="3.10.20.370:FF:000001">
    <property type="entry name" value="Retrovirus-related Pol polyprotein from transposon 17.6-like protein"/>
    <property type="match status" value="1"/>
</dbReference>
<keyword evidence="8" id="KW-0511">Multifunctional enzyme</keyword>
<dbReference type="AlphaFoldDB" id="A0AA85FEM5"/>
<dbReference type="GO" id="GO:0015074">
    <property type="term" value="P:DNA integration"/>
    <property type="evidence" value="ECO:0007669"/>
    <property type="project" value="InterPro"/>
</dbReference>
<evidence type="ECO:0008006" key="15">
    <source>
        <dbReference type="Google" id="ProtNLM"/>
    </source>
</evidence>
<evidence type="ECO:0000259" key="10">
    <source>
        <dbReference type="PROSITE" id="PS50175"/>
    </source>
</evidence>
<dbReference type="InterPro" id="IPR000477">
    <property type="entry name" value="RT_dom"/>
</dbReference>
<accession>A0AA85FEM5</accession>
<dbReference type="CDD" id="cd06094">
    <property type="entry name" value="RP_Saci_like"/>
    <property type="match status" value="1"/>
</dbReference>
<feature type="region of interest" description="Disordered" evidence="9">
    <location>
        <begin position="18"/>
        <end position="56"/>
    </location>
</feature>
<dbReference type="Pfam" id="PF00665">
    <property type="entry name" value="rve"/>
    <property type="match status" value="1"/>
</dbReference>
<keyword evidence="3" id="KW-0548">Nucleotidyltransferase</keyword>
<dbReference type="InterPro" id="IPR041577">
    <property type="entry name" value="RT_RNaseH_2"/>
</dbReference>
<keyword evidence="4" id="KW-0540">Nuclease</keyword>
<dbReference type="Gene3D" id="3.30.70.270">
    <property type="match status" value="2"/>
</dbReference>
<dbReference type="GO" id="GO:0004519">
    <property type="term" value="F:endonuclease activity"/>
    <property type="evidence" value="ECO:0007669"/>
    <property type="project" value="UniProtKB-KW"/>
</dbReference>
<dbReference type="Gene3D" id="3.30.420.10">
    <property type="entry name" value="Ribonuclease H-like superfamily/Ribonuclease H"/>
    <property type="match status" value="1"/>
</dbReference>
<evidence type="ECO:0000256" key="3">
    <source>
        <dbReference type="ARBA" id="ARBA00022695"/>
    </source>
</evidence>
<dbReference type="PROSITE" id="PS50175">
    <property type="entry name" value="ASP_PROT_RETROV"/>
    <property type="match status" value="1"/>
</dbReference>
<reference evidence="13" key="1">
    <citation type="submission" date="2022-06" db="EMBL/GenBank/DDBJ databases">
        <authorList>
            <person name="Berger JAMES D."/>
            <person name="Berger JAMES D."/>
        </authorList>
    </citation>
    <scope>NUCLEOTIDE SEQUENCE [LARGE SCALE GENOMIC DNA]</scope>
</reference>
<evidence type="ECO:0000256" key="4">
    <source>
        <dbReference type="ARBA" id="ARBA00022722"/>
    </source>
</evidence>